<proteinExistence type="predicted"/>
<protein>
    <submittedName>
        <fullName evidence="1">Uncharacterized protein</fullName>
    </submittedName>
</protein>
<reference evidence="1" key="1">
    <citation type="submission" date="2021-08" db="EMBL/GenBank/DDBJ databases">
        <title>WGS assembly of Ceratopteris richardii.</title>
        <authorList>
            <person name="Marchant D.B."/>
            <person name="Chen G."/>
            <person name="Jenkins J."/>
            <person name="Shu S."/>
            <person name="Leebens-Mack J."/>
            <person name="Grimwood J."/>
            <person name="Schmutz J."/>
            <person name="Soltis P."/>
            <person name="Soltis D."/>
            <person name="Chen Z.-H."/>
        </authorList>
    </citation>
    <scope>NUCLEOTIDE SEQUENCE</scope>
    <source>
        <strain evidence="1">Whitten #5841</strain>
        <tissue evidence="1">Leaf</tissue>
    </source>
</reference>
<comment type="caution">
    <text evidence="1">The sequence shown here is derived from an EMBL/GenBank/DDBJ whole genome shotgun (WGS) entry which is preliminary data.</text>
</comment>
<dbReference type="EMBL" id="CM035443">
    <property type="protein sequence ID" value="KAH7278458.1"/>
    <property type="molecule type" value="Genomic_DNA"/>
</dbReference>
<dbReference type="AlphaFoldDB" id="A0A8T2Q465"/>
<dbReference type="Proteomes" id="UP000825935">
    <property type="component" value="Chromosome 38"/>
</dbReference>
<evidence type="ECO:0000313" key="1">
    <source>
        <dbReference type="EMBL" id="KAH7278458.1"/>
    </source>
</evidence>
<name>A0A8T2Q465_CERRI</name>
<sequence length="70" mass="7631">MQSFKAALAPSTCTVKRPAFLNSKLCAAFAHESVSWSPSAAVVLSSGRTINAHRRRGIRWTRNDVTIPCT</sequence>
<accession>A0A8T2Q465</accession>
<evidence type="ECO:0000313" key="2">
    <source>
        <dbReference type="Proteomes" id="UP000825935"/>
    </source>
</evidence>
<gene>
    <name evidence="1" type="ORF">KP509_38G042300</name>
</gene>
<keyword evidence="2" id="KW-1185">Reference proteome</keyword>
<organism evidence="1 2">
    <name type="scientific">Ceratopteris richardii</name>
    <name type="common">Triangle waterfern</name>
    <dbReference type="NCBI Taxonomy" id="49495"/>
    <lineage>
        <taxon>Eukaryota</taxon>
        <taxon>Viridiplantae</taxon>
        <taxon>Streptophyta</taxon>
        <taxon>Embryophyta</taxon>
        <taxon>Tracheophyta</taxon>
        <taxon>Polypodiopsida</taxon>
        <taxon>Polypodiidae</taxon>
        <taxon>Polypodiales</taxon>
        <taxon>Pteridineae</taxon>
        <taxon>Pteridaceae</taxon>
        <taxon>Parkerioideae</taxon>
        <taxon>Ceratopteris</taxon>
    </lineage>
</organism>